<accession>A0A2P7YHJ0</accession>
<sequence length="186" mass="20696">MSSTNPLVCLIQPAGQEITGVVGMQTLPSWCTQEEVEEITCLVWMIKSLLADFINYLKGMRTILHNQINQAEAFYNKLFTAPDCPFPAVDTNQDALNKGIWYHGTLSANLNKFMEILKEITTELKQIHDTCPPILESQSMQGMHQRYMAICSATPAPNGATSEIRKLVVLLLKIASRAGLRIESAI</sequence>
<name>A0A2P7YHJ0_9PEZI</name>
<reference evidence="1 2" key="1">
    <citation type="submission" date="2017-05" db="EMBL/GenBank/DDBJ databases">
        <title>Draft genome sequence of Elsinoe australis.</title>
        <authorList>
            <person name="Cheng Q."/>
        </authorList>
    </citation>
    <scope>NUCLEOTIDE SEQUENCE [LARGE SCALE GENOMIC DNA]</scope>
    <source>
        <strain evidence="1 2">NL1</strain>
    </source>
</reference>
<dbReference type="AlphaFoldDB" id="A0A2P7YHJ0"/>
<proteinExistence type="predicted"/>
<gene>
    <name evidence="1" type="ORF">B9Z65_2270</name>
</gene>
<comment type="caution">
    <text evidence="1">The sequence shown here is derived from an EMBL/GenBank/DDBJ whole genome shotgun (WGS) entry which is preliminary data.</text>
</comment>
<dbReference type="Proteomes" id="UP000243723">
    <property type="component" value="Unassembled WGS sequence"/>
</dbReference>
<keyword evidence="2" id="KW-1185">Reference proteome</keyword>
<organism evidence="1 2">
    <name type="scientific">Elsinoe australis</name>
    <dbReference type="NCBI Taxonomy" id="40998"/>
    <lineage>
        <taxon>Eukaryota</taxon>
        <taxon>Fungi</taxon>
        <taxon>Dikarya</taxon>
        <taxon>Ascomycota</taxon>
        <taxon>Pezizomycotina</taxon>
        <taxon>Dothideomycetes</taxon>
        <taxon>Dothideomycetidae</taxon>
        <taxon>Myriangiales</taxon>
        <taxon>Elsinoaceae</taxon>
        <taxon>Elsinoe</taxon>
    </lineage>
</organism>
<protein>
    <submittedName>
        <fullName evidence="1">Uncharacterized protein</fullName>
    </submittedName>
</protein>
<evidence type="ECO:0000313" key="1">
    <source>
        <dbReference type="EMBL" id="PSK35428.1"/>
    </source>
</evidence>
<evidence type="ECO:0000313" key="2">
    <source>
        <dbReference type="Proteomes" id="UP000243723"/>
    </source>
</evidence>
<dbReference type="EMBL" id="NHZQ01000436">
    <property type="protein sequence ID" value="PSK35428.1"/>
    <property type="molecule type" value="Genomic_DNA"/>
</dbReference>